<comment type="similarity">
    <text evidence="1">Belongs to the UPF0065 (bug) family.</text>
</comment>
<dbReference type="PANTHER" id="PTHR42928:SF5">
    <property type="entry name" value="BLR1237 PROTEIN"/>
    <property type="match status" value="1"/>
</dbReference>
<evidence type="ECO:0008006" key="4">
    <source>
        <dbReference type="Google" id="ProtNLM"/>
    </source>
</evidence>
<dbReference type="InterPro" id="IPR042100">
    <property type="entry name" value="Bug_dom1"/>
</dbReference>
<reference evidence="2 3" key="2">
    <citation type="submission" date="2020-05" db="EMBL/GenBank/DDBJ databases">
        <authorList>
            <person name="Khan S.A."/>
            <person name="Jeon C.O."/>
            <person name="Chun B.H."/>
        </authorList>
    </citation>
    <scope>NUCLEOTIDE SEQUENCE [LARGE SCALE GENOMIC DNA]</scope>
    <source>
        <strain evidence="2 3">H242</strain>
    </source>
</reference>
<accession>A0ABX6P9Z1</accession>
<dbReference type="InterPro" id="IPR005064">
    <property type="entry name" value="BUG"/>
</dbReference>
<sequence>MTSAGHGGLGHTGLELFAMEQGLKIMHVSYRGNGPALNDVLAGQVGGLITEANQALPQIEAGKLRPIATVSTERIPSLPDLPTALELGYKSLQIDSTFGITVPPRTPSRSSTSCGRP</sequence>
<gene>
    <name evidence="2" type="ORF">HK414_22270</name>
</gene>
<dbReference type="Gene3D" id="3.40.190.150">
    <property type="entry name" value="Bordetella uptake gene, domain 1"/>
    <property type="match status" value="1"/>
</dbReference>
<dbReference type="Gene3D" id="3.40.190.10">
    <property type="entry name" value="Periplasmic binding protein-like II"/>
    <property type="match status" value="1"/>
</dbReference>
<name>A0ABX6P9Z1_9BURK</name>
<organism evidence="2 3">
    <name type="scientific">Ramlibacter terrae</name>
    <dbReference type="NCBI Taxonomy" id="2732511"/>
    <lineage>
        <taxon>Bacteria</taxon>
        <taxon>Pseudomonadati</taxon>
        <taxon>Pseudomonadota</taxon>
        <taxon>Betaproteobacteria</taxon>
        <taxon>Burkholderiales</taxon>
        <taxon>Comamonadaceae</taxon>
        <taxon>Ramlibacter</taxon>
    </lineage>
</organism>
<dbReference type="Pfam" id="PF03401">
    <property type="entry name" value="TctC"/>
    <property type="match status" value="1"/>
</dbReference>
<evidence type="ECO:0000256" key="1">
    <source>
        <dbReference type="ARBA" id="ARBA00006987"/>
    </source>
</evidence>
<protein>
    <recommendedName>
        <fullName evidence="4">Tripartite tricarboxylate transporter substrate binding protein</fullName>
    </recommendedName>
</protein>
<evidence type="ECO:0000313" key="2">
    <source>
        <dbReference type="EMBL" id="QJW85896.1"/>
    </source>
</evidence>
<keyword evidence="3" id="KW-1185">Reference proteome</keyword>
<proteinExistence type="inferred from homology"/>
<dbReference type="EMBL" id="CP053418">
    <property type="protein sequence ID" value="QJW85896.1"/>
    <property type="molecule type" value="Genomic_DNA"/>
</dbReference>
<dbReference type="PANTHER" id="PTHR42928">
    <property type="entry name" value="TRICARBOXYLATE-BINDING PROTEIN"/>
    <property type="match status" value="1"/>
</dbReference>
<evidence type="ECO:0000313" key="3">
    <source>
        <dbReference type="Proteomes" id="UP000500826"/>
    </source>
</evidence>
<reference evidence="2 3" key="1">
    <citation type="submission" date="2020-05" db="EMBL/GenBank/DDBJ databases">
        <title>Ramlibacter rhizophilus sp. nov., isolated from rhizosphere soil of national flower Mugunghwa from South Korea.</title>
        <authorList>
            <person name="Zheng-Fei Y."/>
            <person name="Huan T."/>
        </authorList>
    </citation>
    <scope>NUCLEOTIDE SEQUENCE [LARGE SCALE GENOMIC DNA]</scope>
    <source>
        <strain evidence="2 3">H242</strain>
    </source>
</reference>
<dbReference type="Proteomes" id="UP000500826">
    <property type="component" value="Chromosome"/>
</dbReference>